<sequence>MAMSLHRRWSIAAVLLLGLCAVAAKPAKVGVSDSAPGGLAPEDTPQFILWSHDDEVSSESAKQVLNIADKRSNPNGCKLPVTWFACTSDACNFSCKEAKELHKRGHEIATHTVSHAQLRWLDRQRIEEEIGGAKDDIVACGIPSDNVVGFRTPYLSDNPDVRQVLFELGFRFDSTIGVSGGPDKQWPATMEKGVPESYACGRSGNECDPSESYPGMWEVPLYVARTGQLMDFCTSPSDGSPLSGCNAFKGLMQTFDDAYNGNRAPVTLGVHKPYLAQKAYSKDLGKFLDYALEHPNTWVVTISQFLDWMEAPVPAGEMPAFMSKYACP</sequence>
<evidence type="ECO:0000256" key="1">
    <source>
        <dbReference type="SAM" id="SignalP"/>
    </source>
</evidence>
<dbReference type="AlphaFoldDB" id="A0A9D4YYW5"/>
<dbReference type="Gene3D" id="3.20.20.370">
    <property type="entry name" value="Glycoside hydrolase/deacetylase"/>
    <property type="match status" value="1"/>
</dbReference>
<dbReference type="EMBL" id="SIDB01000004">
    <property type="protein sequence ID" value="KAI3433743.1"/>
    <property type="molecule type" value="Genomic_DNA"/>
</dbReference>
<dbReference type="CDD" id="cd10919">
    <property type="entry name" value="CE4_CDA_like"/>
    <property type="match status" value="1"/>
</dbReference>
<evidence type="ECO:0000313" key="3">
    <source>
        <dbReference type="EMBL" id="KAI3433743.1"/>
    </source>
</evidence>
<keyword evidence="4" id="KW-1185">Reference proteome</keyword>
<dbReference type="GO" id="GO:0005975">
    <property type="term" value="P:carbohydrate metabolic process"/>
    <property type="evidence" value="ECO:0007669"/>
    <property type="project" value="InterPro"/>
</dbReference>
<dbReference type="PANTHER" id="PTHR45985">
    <property type="match status" value="1"/>
</dbReference>
<comment type="caution">
    <text evidence="3">The sequence shown here is derived from an EMBL/GenBank/DDBJ whole genome shotgun (WGS) entry which is preliminary data.</text>
</comment>
<proteinExistence type="predicted"/>
<evidence type="ECO:0000259" key="2">
    <source>
        <dbReference type="PROSITE" id="PS51677"/>
    </source>
</evidence>
<reference evidence="3" key="1">
    <citation type="journal article" date="2019" name="Plant J.">
        <title>Chlorella vulgaris genome assembly and annotation reveals the molecular basis for metabolic acclimation to high light conditions.</title>
        <authorList>
            <person name="Cecchin M."/>
            <person name="Marcolungo L."/>
            <person name="Rossato M."/>
            <person name="Girolomoni L."/>
            <person name="Cosentino E."/>
            <person name="Cuine S."/>
            <person name="Li-Beisson Y."/>
            <person name="Delledonne M."/>
            <person name="Ballottari M."/>
        </authorList>
    </citation>
    <scope>NUCLEOTIDE SEQUENCE</scope>
    <source>
        <strain evidence="3">211/11P</strain>
    </source>
</reference>
<dbReference type="Proteomes" id="UP001055712">
    <property type="component" value="Unassembled WGS sequence"/>
</dbReference>
<dbReference type="InterPro" id="IPR002509">
    <property type="entry name" value="NODB_dom"/>
</dbReference>
<dbReference type="InterPro" id="IPR011330">
    <property type="entry name" value="Glyco_hydro/deAcase_b/a-brl"/>
</dbReference>
<feature type="chain" id="PRO_5039700504" description="NodB homology domain-containing protein" evidence="1">
    <location>
        <begin position="25"/>
        <end position="328"/>
    </location>
</feature>
<reference evidence="3" key="2">
    <citation type="submission" date="2020-11" db="EMBL/GenBank/DDBJ databases">
        <authorList>
            <person name="Cecchin M."/>
            <person name="Marcolungo L."/>
            <person name="Rossato M."/>
            <person name="Girolomoni L."/>
            <person name="Cosentino E."/>
            <person name="Cuine S."/>
            <person name="Li-Beisson Y."/>
            <person name="Delledonne M."/>
            <person name="Ballottari M."/>
        </authorList>
    </citation>
    <scope>NUCLEOTIDE SEQUENCE</scope>
    <source>
        <strain evidence="3">211/11P</strain>
        <tissue evidence="3">Whole cell</tissue>
    </source>
</reference>
<dbReference type="OrthoDB" id="508839at2759"/>
<dbReference type="PANTHER" id="PTHR45985:SF3">
    <property type="entry name" value="CHITIN DEACETYLASE-LIKE 4"/>
    <property type="match status" value="1"/>
</dbReference>
<name>A0A9D4YYW5_CHLVU</name>
<feature type="domain" description="NodB homology" evidence="2">
    <location>
        <begin position="46"/>
        <end position="300"/>
    </location>
</feature>
<organism evidence="3 4">
    <name type="scientific">Chlorella vulgaris</name>
    <name type="common">Green alga</name>
    <dbReference type="NCBI Taxonomy" id="3077"/>
    <lineage>
        <taxon>Eukaryota</taxon>
        <taxon>Viridiplantae</taxon>
        <taxon>Chlorophyta</taxon>
        <taxon>core chlorophytes</taxon>
        <taxon>Trebouxiophyceae</taxon>
        <taxon>Chlorellales</taxon>
        <taxon>Chlorellaceae</taxon>
        <taxon>Chlorella clade</taxon>
        <taxon>Chlorella</taxon>
    </lineage>
</organism>
<dbReference type="Pfam" id="PF01522">
    <property type="entry name" value="Polysacc_deac_1"/>
    <property type="match status" value="1"/>
</dbReference>
<keyword evidence="1" id="KW-0732">Signal</keyword>
<evidence type="ECO:0000313" key="4">
    <source>
        <dbReference type="Proteomes" id="UP001055712"/>
    </source>
</evidence>
<dbReference type="SUPFAM" id="SSF88713">
    <property type="entry name" value="Glycoside hydrolase/deacetylase"/>
    <property type="match status" value="1"/>
</dbReference>
<protein>
    <recommendedName>
        <fullName evidence="2">NodB homology domain-containing protein</fullName>
    </recommendedName>
</protein>
<gene>
    <name evidence="3" type="ORF">D9Q98_003550</name>
</gene>
<dbReference type="PROSITE" id="PS51677">
    <property type="entry name" value="NODB"/>
    <property type="match status" value="1"/>
</dbReference>
<dbReference type="GO" id="GO:0016810">
    <property type="term" value="F:hydrolase activity, acting on carbon-nitrogen (but not peptide) bonds"/>
    <property type="evidence" value="ECO:0007669"/>
    <property type="project" value="InterPro"/>
</dbReference>
<feature type="signal peptide" evidence="1">
    <location>
        <begin position="1"/>
        <end position="24"/>
    </location>
</feature>
<dbReference type="InterPro" id="IPR052740">
    <property type="entry name" value="CE4"/>
</dbReference>
<accession>A0A9D4YYW5</accession>